<evidence type="ECO:0000313" key="3">
    <source>
        <dbReference type="EMBL" id="ROT37600.1"/>
    </source>
</evidence>
<keyword evidence="4" id="KW-1185">Reference proteome</keyword>
<dbReference type="EMBL" id="ML119057">
    <property type="protein sequence ID" value="ROT37600.1"/>
    <property type="molecule type" value="Genomic_DNA"/>
</dbReference>
<dbReference type="RefSeq" id="XP_028465406.1">
    <property type="nucleotide sequence ID" value="XM_028613561.1"/>
</dbReference>
<dbReference type="PANTHER" id="PTHR43301:SF3">
    <property type="entry name" value="ARABINAN ENDO-1,5-ALPHA-L-ARABINOSIDASE A-RELATED"/>
    <property type="match status" value="1"/>
</dbReference>
<dbReference type="PANTHER" id="PTHR43301">
    <property type="entry name" value="ARABINAN ENDO-1,5-ALPHA-L-ARABINOSIDASE"/>
    <property type="match status" value="1"/>
</dbReference>
<dbReference type="InterPro" id="IPR046780">
    <property type="entry name" value="aBig_2"/>
</dbReference>
<sequence>MVSPHRALSSPNLLFLLALTVLEVTAASVEDALAALRVTNVHAVRGNLHLPESSEGFAVTWQSSDPHIISADGIVTRQPSINAQLDPFEGYAFSYFTESSLRGENIFFAASVGNDALDWQELNGGEPVLRSEHGTRGLRDPFLIRSPEGDTFYLIATDLSIGSGTSWGDAVRRGSHYLEVWESHDLVNWSEQRHVLVSPSNAGNTWAPEAFYVPELGSYAVFWASSLYDQENDPNHDGASYHRMLYSLTRDFVTFGEPQIWQDAGDSRIDTTVLEADGTLYRFTKDEGAATGCTDIIQEQAGFLLDPLDAWAVQGSCIGAEAGTSAVEGPTAFRANPGDVHGDKFYLFVDEYGGRGYIPLETDDIGSPDWKVSSSYNLPRSPRHGTVIPVTAAEHAALVEALNSRKSRFRRSAKTWA</sequence>
<evidence type="ECO:0000256" key="1">
    <source>
        <dbReference type="SAM" id="SignalP"/>
    </source>
</evidence>
<dbReference type="OrthoDB" id="19657at2759"/>
<evidence type="ECO:0000313" key="4">
    <source>
        <dbReference type="Proteomes" id="UP000272025"/>
    </source>
</evidence>
<dbReference type="SUPFAM" id="SSF75005">
    <property type="entry name" value="Arabinanase/levansucrase/invertase"/>
    <property type="match status" value="1"/>
</dbReference>
<dbReference type="Proteomes" id="UP000272025">
    <property type="component" value="Unassembled WGS sequence"/>
</dbReference>
<proteinExistence type="predicted"/>
<gene>
    <name evidence="3" type="ORF">SODALDRAFT_351841</name>
</gene>
<feature type="domain" description="Atrophied bacterial Ig" evidence="2">
    <location>
        <begin position="29"/>
        <end position="78"/>
    </location>
</feature>
<evidence type="ECO:0000259" key="2">
    <source>
        <dbReference type="Pfam" id="PF20578"/>
    </source>
</evidence>
<dbReference type="AlphaFoldDB" id="A0A3N2PSY3"/>
<reference evidence="3 4" key="1">
    <citation type="journal article" date="2018" name="Mol. Ecol.">
        <title>The obligate alkalophilic soda-lake fungus Sodiomyces alkalinus has shifted to a protein diet.</title>
        <authorList>
            <person name="Grum-Grzhimaylo A.A."/>
            <person name="Falkoski D.L."/>
            <person name="van den Heuvel J."/>
            <person name="Valero-Jimenez C.A."/>
            <person name="Min B."/>
            <person name="Choi I.G."/>
            <person name="Lipzen A."/>
            <person name="Daum C.G."/>
            <person name="Aanen D.K."/>
            <person name="Tsang A."/>
            <person name="Henrissat B."/>
            <person name="Bilanenko E.N."/>
            <person name="de Vries R.P."/>
            <person name="van Kan J.A.L."/>
            <person name="Grigoriev I.V."/>
            <person name="Debets A.J.M."/>
        </authorList>
    </citation>
    <scope>NUCLEOTIDE SEQUENCE [LARGE SCALE GENOMIC DNA]</scope>
    <source>
        <strain evidence="3 4">F11</strain>
    </source>
</reference>
<dbReference type="STRING" id="1314773.A0A3N2PSY3"/>
<name>A0A3N2PSY3_SODAK</name>
<feature type="chain" id="PRO_5018289632" evidence="1">
    <location>
        <begin position="27"/>
        <end position="417"/>
    </location>
</feature>
<protein>
    <submittedName>
        <fullName evidence="3">Arabinanase/levansucrase/invertase</fullName>
    </submittedName>
</protein>
<dbReference type="Pfam" id="PF20578">
    <property type="entry name" value="aBig_2"/>
    <property type="match status" value="1"/>
</dbReference>
<dbReference type="GeneID" id="39582039"/>
<keyword evidence="1" id="KW-0732">Signal</keyword>
<feature type="signal peptide" evidence="1">
    <location>
        <begin position="1"/>
        <end position="26"/>
    </location>
</feature>
<dbReference type="CDD" id="cd08983">
    <property type="entry name" value="GH43_Bt3655-like"/>
    <property type="match status" value="1"/>
</dbReference>
<accession>A0A3N2PSY3</accession>
<dbReference type="Gene3D" id="2.115.10.20">
    <property type="entry name" value="Glycosyl hydrolase domain, family 43"/>
    <property type="match status" value="1"/>
</dbReference>
<dbReference type="InterPro" id="IPR023296">
    <property type="entry name" value="Glyco_hydro_beta-prop_sf"/>
</dbReference>
<organism evidence="3 4">
    <name type="scientific">Sodiomyces alkalinus (strain CBS 110278 / VKM F-3762 / F11)</name>
    <name type="common">Alkaliphilic filamentous fungus</name>
    <dbReference type="NCBI Taxonomy" id="1314773"/>
    <lineage>
        <taxon>Eukaryota</taxon>
        <taxon>Fungi</taxon>
        <taxon>Dikarya</taxon>
        <taxon>Ascomycota</taxon>
        <taxon>Pezizomycotina</taxon>
        <taxon>Sordariomycetes</taxon>
        <taxon>Hypocreomycetidae</taxon>
        <taxon>Glomerellales</taxon>
        <taxon>Plectosphaerellaceae</taxon>
        <taxon>Sodiomyces</taxon>
    </lineage>
</organism>
<dbReference type="InterPro" id="IPR050727">
    <property type="entry name" value="GH43_arabinanases"/>
</dbReference>